<keyword evidence="2" id="KW-1185">Reference proteome</keyword>
<comment type="caution">
    <text evidence="1">The sequence shown here is derived from an EMBL/GenBank/DDBJ whole genome shotgun (WGS) entry which is preliminary data.</text>
</comment>
<reference evidence="1" key="1">
    <citation type="submission" date="2016-10" db="EMBL/GenBank/DDBJ databases">
        <authorList>
            <person name="Benchimol M."/>
            <person name="Almeida L.G."/>
            <person name="Vasconcelos A.T."/>
            <person name="Perreira-Neves A."/>
            <person name="Rosa I.A."/>
            <person name="Tasca T."/>
            <person name="Bogo M.R."/>
            <person name="de Souza W."/>
        </authorList>
    </citation>
    <scope>NUCLEOTIDE SEQUENCE [LARGE SCALE GENOMIC DNA]</scope>
    <source>
        <strain evidence="1">K</strain>
    </source>
</reference>
<dbReference type="RefSeq" id="XP_068363450.1">
    <property type="nucleotide sequence ID" value="XM_068501400.1"/>
</dbReference>
<dbReference type="AlphaFoldDB" id="A0A1J4KGY6"/>
<evidence type="ECO:0000313" key="2">
    <source>
        <dbReference type="Proteomes" id="UP000179807"/>
    </source>
</evidence>
<organism evidence="1 2">
    <name type="scientific">Tritrichomonas foetus</name>
    <dbReference type="NCBI Taxonomy" id="1144522"/>
    <lineage>
        <taxon>Eukaryota</taxon>
        <taxon>Metamonada</taxon>
        <taxon>Parabasalia</taxon>
        <taxon>Tritrichomonadida</taxon>
        <taxon>Tritrichomonadidae</taxon>
        <taxon>Tritrichomonas</taxon>
    </lineage>
</organism>
<evidence type="ECO:0000313" key="1">
    <source>
        <dbReference type="EMBL" id="OHT10314.1"/>
    </source>
</evidence>
<sequence>MRMYKLYSLQHFKFTLDEKMDYKKDLILMKTRFDLSQTSPNDLDDILDEDSDFMKFNFHDDSHEIISLSDFQKRIEQSAKNLNYSFENAIMEDIVSSLKLFECHTKFYDFAVINQILEKYEVYRILVDLIDIDPNGEIKKIEDIKNIPPIFIENAKISSFLMLQLSQFSHFATNYFYKFRFIDKFFQNFKLYSRISIWCGMNIIHNILIDLNPNDKLNIVNSVLIEKYMLLLENYNDFQLNDRRMRESAYNILVAFCFCISSITKFDNHLLNLSKNIINHTHAMAIKSTGLEECIPLLKAITILCQSSPQLSEFLYNNHIINLLNNNFNDSNNNFDCSFIYFLSFYNEESINVTLNLYYSLFMYSPTINDKVNISKLICWDKLSTFYSQNPSWFKFLLEFIEMMTRVYEVEQQLWNSGIYINIINSFEFLNFENRSAVCYTFFHILDMVKGSDFKLFLESGVLSIYFIFLDVDHDEIIDSIFDFLHMVNAKATAWELGTLAEEYRKNDAISILNDLAPRFTKAQKLINEIHEIL</sequence>
<dbReference type="GeneID" id="94836104"/>
<dbReference type="VEuPathDB" id="TrichDB:TRFO_20441"/>
<proteinExistence type="predicted"/>
<dbReference type="InterPro" id="IPR016024">
    <property type="entry name" value="ARM-type_fold"/>
</dbReference>
<dbReference type="SUPFAM" id="SSF48371">
    <property type="entry name" value="ARM repeat"/>
    <property type="match status" value="1"/>
</dbReference>
<dbReference type="EMBL" id="MLAK01000615">
    <property type="protein sequence ID" value="OHT10314.1"/>
    <property type="molecule type" value="Genomic_DNA"/>
</dbReference>
<dbReference type="Proteomes" id="UP000179807">
    <property type="component" value="Unassembled WGS sequence"/>
</dbReference>
<name>A0A1J4KGY6_9EUKA</name>
<gene>
    <name evidence="1" type="ORF">TRFO_20441</name>
</gene>
<protein>
    <submittedName>
        <fullName evidence="1">Uncharacterized protein</fullName>
    </submittedName>
</protein>
<accession>A0A1J4KGY6</accession>